<feature type="compositionally biased region" description="Low complexity" evidence="1">
    <location>
        <begin position="363"/>
        <end position="378"/>
    </location>
</feature>
<comment type="caution">
    <text evidence="2">The sequence shown here is derived from an EMBL/GenBank/DDBJ whole genome shotgun (WGS) entry which is preliminary data.</text>
</comment>
<protein>
    <submittedName>
        <fullName evidence="2">Uncharacterized protein</fullName>
    </submittedName>
</protein>
<feature type="compositionally biased region" description="Polar residues" evidence="1">
    <location>
        <begin position="379"/>
        <end position="388"/>
    </location>
</feature>
<dbReference type="AlphaFoldDB" id="A0A0G0X824"/>
<proteinExistence type="predicted"/>
<organism evidence="2 3">
    <name type="scientific">candidate division WWE3 bacterium GW2011_GWC1_41_7</name>
    <dbReference type="NCBI Taxonomy" id="1619119"/>
    <lineage>
        <taxon>Bacteria</taxon>
        <taxon>Katanobacteria</taxon>
    </lineage>
</organism>
<sequence length="504" mass="55500">MFLMPLLPGRFLFYNFCTTMPNNEAAPQEAETAPFNIPAGRAAGEVGTRAFAPSPTVTERSARAREALSNIEHSEVMGVYENSLTKDRIQMVREGLKGAFTSVGSPEPPKVAYGTELPEGGLSSVDRTENIPQVFYKSLKKKHMVGGVEYTEALVLVRVNNGNSPAESTIMSATVLVDAEKGTLADKLPLLSRLTSEEVYNTEISNKRSLDGKLVRGEITSDYYIKKYRVRNDKFPFFGRTIAENQGRRDVSLKESGALWRSEVDRERLHVNEQLRGEYVRLNQEEVREVAQEVDNTQRALEQAQTNDKNRLLSTLRAIAGSFSSPEELQRHAAQISEVFGLQADSDIIAYISSLTEQARSRSGGTTPESTPESTNPNGAGTQHTGTAASRGRQAPGRIARTLPENNGNTVTPEAVEPPTTPEPVNTPKPVKASKESAGDPTMEAELKHIELKAQRDAFTDALEENPGQEPIFYGHLLAVISPENKQWAEKQIKDRGLSFEEVK</sequence>
<dbReference type="Proteomes" id="UP000034507">
    <property type="component" value="Unassembled WGS sequence"/>
</dbReference>
<dbReference type="EMBL" id="LCBX01000024">
    <property type="protein sequence ID" value="KKS20557.1"/>
    <property type="molecule type" value="Genomic_DNA"/>
</dbReference>
<accession>A0A0G0X824</accession>
<feature type="region of interest" description="Disordered" evidence="1">
    <location>
        <begin position="357"/>
        <end position="440"/>
    </location>
</feature>
<gene>
    <name evidence="2" type="ORF">UU77_C0024G0013</name>
</gene>
<reference evidence="2 3" key="1">
    <citation type="journal article" date="2015" name="Nature">
        <title>rRNA introns, odd ribosomes, and small enigmatic genomes across a large radiation of phyla.</title>
        <authorList>
            <person name="Brown C.T."/>
            <person name="Hug L.A."/>
            <person name="Thomas B.C."/>
            <person name="Sharon I."/>
            <person name="Castelle C.J."/>
            <person name="Singh A."/>
            <person name="Wilkins M.J."/>
            <person name="Williams K.H."/>
            <person name="Banfield J.F."/>
        </authorList>
    </citation>
    <scope>NUCLEOTIDE SEQUENCE [LARGE SCALE GENOMIC DNA]</scope>
</reference>
<evidence type="ECO:0000313" key="2">
    <source>
        <dbReference type="EMBL" id="KKS20557.1"/>
    </source>
</evidence>
<name>A0A0G0X824_UNCKA</name>
<evidence type="ECO:0000256" key="1">
    <source>
        <dbReference type="SAM" id="MobiDB-lite"/>
    </source>
</evidence>
<evidence type="ECO:0000313" key="3">
    <source>
        <dbReference type="Proteomes" id="UP000034507"/>
    </source>
</evidence>
<dbReference type="PATRIC" id="fig|1619119.3.peg.587"/>